<dbReference type="STRING" id="490622.A0A395NB87"/>
<comment type="caution">
    <text evidence="15">The sequence shown here is derived from an EMBL/GenBank/DDBJ whole genome shotgun (WGS) entry which is preliminary data.</text>
</comment>
<dbReference type="GO" id="GO:0004029">
    <property type="term" value="F:aldehyde dehydrogenase (NAD+) activity"/>
    <property type="evidence" value="ECO:0007669"/>
    <property type="project" value="UniProtKB-EC"/>
</dbReference>
<keyword evidence="4 13" id="KW-0812">Transmembrane</keyword>
<dbReference type="PANTHER" id="PTHR11699">
    <property type="entry name" value="ALDEHYDE DEHYDROGENASE-RELATED"/>
    <property type="match status" value="1"/>
</dbReference>
<dbReference type="GO" id="GO:0016020">
    <property type="term" value="C:membrane"/>
    <property type="evidence" value="ECO:0007669"/>
    <property type="project" value="UniProtKB-SubCell"/>
</dbReference>
<evidence type="ECO:0000256" key="13">
    <source>
        <dbReference type="SAM" id="Phobius"/>
    </source>
</evidence>
<comment type="similarity">
    <text evidence="2 11">Belongs to the aldehyde dehydrogenase family.</text>
</comment>
<feature type="region of interest" description="Disordered" evidence="12">
    <location>
        <begin position="1"/>
        <end position="28"/>
    </location>
</feature>
<dbReference type="GO" id="GO:0022857">
    <property type="term" value="F:transmembrane transporter activity"/>
    <property type="evidence" value="ECO:0007669"/>
    <property type="project" value="InterPro"/>
</dbReference>
<evidence type="ECO:0000256" key="9">
    <source>
        <dbReference type="ARBA" id="ARBA00049194"/>
    </source>
</evidence>
<feature type="transmembrane region" description="Helical" evidence="13">
    <location>
        <begin position="90"/>
        <end position="111"/>
    </location>
</feature>
<comment type="subcellular location">
    <subcellularLocation>
        <location evidence="1">Membrane</location>
        <topology evidence="1">Multi-pass membrane protein</topology>
    </subcellularLocation>
</comment>
<keyword evidence="5 13" id="KW-1133">Transmembrane helix</keyword>
<proteinExistence type="inferred from homology"/>
<organism evidence="15 16">
    <name type="scientific">Trichoderma arundinaceum</name>
    <dbReference type="NCBI Taxonomy" id="490622"/>
    <lineage>
        <taxon>Eukaryota</taxon>
        <taxon>Fungi</taxon>
        <taxon>Dikarya</taxon>
        <taxon>Ascomycota</taxon>
        <taxon>Pezizomycotina</taxon>
        <taxon>Sordariomycetes</taxon>
        <taxon>Hypocreomycetidae</taxon>
        <taxon>Hypocreales</taxon>
        <taxon>Hypocreaceae</taxon>
        <taxon>Trichoderma</taxon>
    </lineage>
</organism>
<feature type="transmembrane region" description="Helical" evidence="13">
    <location>
        <begin position="56"/>
        <end position="78"/>
    </location>
</feature>
<evidence type="ECO:0000256" key="1">
    <source>
        <dbReference type="ARBA" id="ARBA00004141"/>
    </source>
</evidence>
<evidence type="ECO:0000256" key="4">
    <source>
        <dbReference type="ARBA" id="ARBA00022692"/>
    </source>
</evidence>
<dbReference type="InterPro" id="IPR016162">
    <property type="entry name" value="Ald_DH_N"/>
</dbReference>
<keyword evidence="16" id="KW-1185">Reference proteome</keyword>
<reference evidence="15 16" key="1">
    <citation type="journal article" date="2018" name="PLoS Pathog.">
        <title>Evolution of structural diversity of trichothecenes, a family of toxins produced by plant pathogenic and entomopathogenic fungi.</title>
        <authorList>
            <person name="Proctor R.H."/>
            <person name="McCormick S.P."/>
            <person name="Kim H.S."/>
            <person name="Cardoza R.E."/>
            <person name="Stanley A.M."/>
            <person name="Lindo L."/>
            <person name="Kelly A."/>
            <person name="Brown D.W."/>
            <person name="Lee T."/>
            <person name="Vaughan M.M."/>
            <person name="Alexander N.J."/>
            <person name="Busman M."/>
            <person name="Gutierrez S."/>
        </authorList>
    </citation>
    <scope>NUCLEOTIDE SEQUENCE [LARGE SCALE GENOMIC DNA]</scope>
    <source>
        <strain evidence="15 16">IBT 40837</strain>
    </source>
</reference>
<dbReference type="InterPro" id="IPR016161">
    <property type="entry name" value="Ald_DH/histidinol_DH"/>
</dbReference>
<dbReference type="Gene3D" id="1.20.1250.20">
    <property type="entry name" value="MFS general substrate transporter like domains"/>
    <property type="match status" value="1"/>
</dbReference>
<evidence type="ECO:0000256" key="12">
    <source>
        <dbReference type="SAM" id="MobiDB-lite"/>
    </source>
</evidence>
<sequence>MDAADDNIVEAPAGTEKTSHTSITNEETATADHSPALKSFENGNEFYENPRAARRLLIKFIMGIMEAALPPGAALLIGQYYKRSEFYIRFSYFICFALLGSAFSGLLAYAIQHMDGMHGYEAWRWVFILEGLFTIAFGIAAWFIIPAFPEEATFLNEEERAMLLARLRCDRGRERVDFKGINWSRVFTDWKIWSFTLIYFCADMGAASISSFTPTILAQLGWSASRAQVMSIPIWMVGIVVTLSTSYASGKLSLRWPFVLMGAIFALTGWCIQYTQVQPPAVRYFALYIIAFGSFMQFPILIGWLNSNLRGRPQQAIASAVQLGIGNCANFVASNVFITKQAPKYPTGFATGVGFATLAIIPEGSAGEENPTSDLYEATKDDVDDAVAAAKAAFPAWARFSPYERGRYLVRLADLILESNTELAKLEAESMGRPVSTYFDATVGSKYFRYFSEAAYPQGGSSLNTPGFVNITLKQPVGVVAAIIPWNAPLVFFCKKLAPALAAGNAVVLKSSEKAPLTSLYVAGLAQKAGFPPGVLNVLSGHGPISGAALASHMEVRALTFTGSNRTGKLIAKMAADSNMKNLIFELGGKSPAIIFDDADIDAAARDTQFSIQLISGQTCMANSRIYVQRSIAESFFDKFKAAFTSARLGDPTDPTVNHGPQADNIQHATVLRYIELGKKAGKLVTEEQSASGLFINPTIFRDVPEDAQIMKEEIFGPVVIINTFDTETEVVANANNTEHGLYAAVYTKDIDRAMRVASRLEAGTVGVNCTSPTKGDDMPFGGQKGSGVQRESYIHSMETFMETKSVLIKVSEL</sequence>
<keyword evidence="6 11" id="KW-0560">Oxidoreductase</keyword>
<dbReference type="InterPro" id="IPR036259">
    <property type="entry name" value="MFS_trans_sf"/>
</dbReference>
<dbReference type="Pfam" id="PF00171">
    <property type="entry name" value="Aldedh"/>
    <property type="match status" value="1"/>
</dbReference>
<feature type="domain" description="Aldehyde dehydrogenase" evidence="14">
    <location>
        <begin position="369"/>
        <end position="807"/>
    </location>
</feature>
<protein>
    <recommendedName>
        <fullName evidence="8">aldehyde dehydrogenase (NAD(+))</fullName>
        <ecNumber evidence="8">1.2.1.3</ecNumber>
    </recommendedName>
</protein>
<dbReference type="Proteomes" id="UP000266272">
    <property type="component" value="Unassembled WGS sequence"/>
</dbReference>
<dbReference type="FunFam" id="3.40.309.10:FF:000012">
    <property type="entry name" value="Betaine aldehyde dehydrogenase"/>
    <property type="match status" value="1"/>
</dbReference>
<evidence type="ECO:0000313" key="16">
    <source>
        <dbReference type="Proteomes" id="UP000266272"/>
    </source>
</evidence>
<feature type="transmembrane region" description="Helical" evidence="13">
    <location>
        <begin position="192"/>
        <end position="217"/>
    </location>
</feature>
<dbReference type="InterPro" id="IPR011701">
    <property type="entry name" value="MFS"/>
</dbReference>
<name>A0A395NB87_TRIAR</name>
<dbReference type="Gene3D" id="3.40.605.10">
    <property type="entry name" value="Aldehyde Dehydrogenase, Chain A, domain 1"/>
    <property type="match status" value="1"/>
</dbReference>
<feature type="transmembrane region" description="Helical" evidence="13">
    <location>
        <begin position="229"/>
        <end position="248"/>
    </location>
</feature>
<evidence type="ECO:0000256" key="10">
    <source>
        <dbReference type="PROSITE-ProRule" id="PRU10007"/>
    </source>
</evidence>
<comment type="catalytic activity">
    <reaction evidence="9">
        <text>an aldehyde + NAD(+) + H2O = a carboxylate + NADH + 2 H(+)</text>
        <dbReference type="Rhea" id="RHEA:16185"/>
        <dbReference type="ChEBI" id="CHEBI:15377"/>
        <dbReference type="ChEBI" id="CHEBI:15378"/>
        <dbReference type="ChEBI" id="CHEBI:17478"/>
        <dbReference type="ChEBI" id="CHEBI:29067"/>
        <dbReference type="ChEBI" id="CHEBI:57540"/>
        <dbReference type="ChEBI" id="CHEBI:57945"/>
        <dbReference type="EC" id="1.2.1.3"/>
    </reaction>
</comment>
<dbReference type="EC" id="1.2.1.3" evidence="8"/>
<dbReference type="FunFam" id="1.20.1250.20:FF:000013">
    <property type="entry name" value="MFS general substrate transporter"/>
    <property type="match status" value="1"/>
</dbReference>
<evidence type="ECO:0000256" key="11">
    <source>
        <dbReference type="RuleBase" id="RU003345"/>
    </source>
</evidence>
<dbReference type="InterPro" id="IPR029510">
    <property type="entry name" value="Ald_DH_CS_GLU"/>
</dbReference>
<dbReference type="InterPro" id="IPR016163">
    <property type="entry name" value="Ald_DH_C"/>
</dbReference>
<evidence type="ECO:0000256" key="2">
    <source>
        <dbReference type="ARBA" id="ARBA00009986"/>
    </source>
</evidence>
<accession>A0A395NB87</accession>
<evidence type="ECO:0000256" key="5">
    <source>
        <dbReference type="ARBA" id="ARBA00022989"/>
    </source>
</evidence>
<keyword evidence="7 13" id="KW-0472">Membrane</keyword>
<dbReference type="SUPFAM" id="SSF53720">
    <property type="entry name" value="ALDH-like"/>
    <property type="match status" value="1"/>
</dbReference>
<feature type="active site" evidence="10">
    <location>
        <position position="586"/>
    </location>
</feature>
<evidence type="ECO:0000259" key="14">
    <source>
        <dbReference type="Pfam" id="PF00171"/>
    </source>
</evidence>
<dbReference type="Pfam" id="PF07690">
    <property type="entry name" value="MFS_1"/>
    <property type="match status" value="1"/>
</dbReference>
<feature type="transmembrane region" description="Helical" evidence="13">
    <location>
        <begin position="284"/>
        <end position="305"/>
    </location>
</feature>
<dbReference type="InterPro" id="IPR015590">
    <property type="entry name" value="Aldehyde_DH_dom"/>
</dbReference>
<dbReference type="PROSITE" id="PS00687">
    <property type="entry name" value="ALDEHYDE_DEHYDR_GLU"/>
    <property type="match status" value="1"/>
</dbReference>
<evidence type="ECO:0000256" key="3">
    <source>
        <dbReference type="ARBA" id="ARBA00022448"/>
    </source>
</evidence>
<keyword evidence="3" id="KW-0813">Transport</keyword>
<evidence type="ECO:0000256" key="6">
    <source>
        <dbReference type="ARBA" id="ARBA00023002"/>
    </source>
</evidence>
<gene>
    <name evidence="15" type="ORF">TARUN_9060</name>
</gene>
<dbReference type="Gene3D" id="3.40.309.10">
    <property type="entry name" value="Aldehyde Dehydrogenase, Chain A, domain 2"/>
    <property type="match status" value="1"/>
</dbReference>
<evidence type="ECO:0000313" key="15">
    <source>
        <dbReference type="EMBL" id="RFU73204.1"/>
    </source>
</evidence>
<feature type="transmembrane region" description="Helical" evidence="13">
    <location>
        <begin position="254"/>
        <end position="272"/>
    </location>
</feature>
<dbReference type="AlphaFoldDB" id="A0A395NB87"/>
<evidence type="ECO:0000256" key="7">
    <source>
        <dbReference type="ARBA" id="ARBA00023136"/>
    </source>
</evidence>
<dbReference type="SUPFAM" id="SSF103473">
    <property type="entry name" value="MFS general substrate transporter"/>
    <property type="match status" value="1"/>
</dbReference>
<dbReference type="EMBL" id="PXOA01000687">
    <property type="protein sequence ID" value="RFU73204.1"/>
    <property type="molecule type" value="Genomic_DNA"/>
</dbReference>
<dbReference type="FunFam" id="3.40.605.10:FF:000001">
    <property type="entry name" value="Aldehyde dehydrogenase 1"/>
    <property type="match status" value="1"/>
</dbReference>
<feature type="transmembrane region" description="Helical" evidence="13">
    <location>
        <begin position="123"/>
        <end position="145"/>
    </location>
</feature>
<evidence type="ECO:0000256" key="8">
    <source>
        <dbReference type="ARBA" id="ARBA00024226"/>
    </source>
</evidence>
<dbReference type="OrthoDB" id="310895at2759"/>